<evidence type="ECO:0000256" key="1">
    <source>
        <dbReference type="SAM" id="Phobius"/>
    </source>
</evidence>
<dbReference type="Proteomes" id="UP000324282">
    <property type="component" value="Unassembled WGS sequence"/>
</dbReference>
<evidence type="ECO:0000313" key="2">
    <source>
        <dbReference type="EMBL" id="TYP65021.1"/>
    </source>
</evidence>
<dbReference type="Pfam" id="PF12966">
    <property type="entry name" value="AtpR"/>
    <property type="match status" value="1"/>
</dbReference>
<organism evidence="2 3">
    <name type="scientific">Stutzerimonas stutzeri</name>
    <name type="common">Pseudomonas stutzeri</name>
    <dbReference type="NCBI Taxonomy" id="316"/>
    <lineage>
        <taxon>Bacteria</taxon>
        <taxon>Pseudomonadati</taxon>
        <taxon>Pseudomonadota</taxon>
        <taxon>Gammaproteobacteria</taxon>
        <taxon>Pseudomonadales</taxon>
        <taxon>Pseudomonadaceae</taxon>
        <taxon>Stutzerimonas</taxon>
    </lineage>
</organism>
<dbReference type="RefSeq" id="WP_148924542.1">
    <property type="nucleotide sequence ID" value="NZ_VNHQ01000012.1"/>
</dbReference>
<keyword evidence="1" id="KW-1133">Transmembrane helix</keyword>
<name>A0A5S5BD88_STUST</name>
<sequence>MTGLPLFTVLWHIGCGLLAGALAGAVHFRLLELNVRLFLSGRAGVALLLQLTRLAATVAVLVVLARLGAWAVVAGGVGVVLARQRALHQSWSKSR</sequence>
<comment type="caution">
    <text evidence="2">The sequence shown here is derived from an EMBL/GenBank/DDBJ whole genome shotgun (WGS) entry which is preliminary data.</text>
</comment>
<protein>
    <submittedName>
        <fullName evidence="2">F1F0 ATPase subunit 2</fullName>
    </submittedName>
</protein>
<dbReference type="EMBL" id="VNHQ01000012">
    <property type="protein sequence ID" value="TYP65021.1"/>
    <property type="molecule type" value="Genomic_DNA"/>
</dbReference>
<dbReference type="AlphaFoldDB" id="A0A5S5BD88"/>
<accession>A0A5S5BD88</accession>
<dbReference type="InterPro" id="IPR017581">
    <property type="entry name" value="AtpR-like"/>
</dbReference>
<keyword evidence="1" id="KW-0472">Membrane</keyword>
<feature type="transmembrane region" description="Helical" evidence="1">
    <location>
        <begin position="6"/>
        <end position="26"/>
    </location>
</feature>
<keyword evidence="1" id="KW-0812">Transmembrane</keyword>
<reference evidence="2 3" key="1">
    <citation type="submission" date="2019-07" db="EMBL/GenBank/DDBJ databases">
        <title>Deep subsurface shale carbon reservoir microbial communities from Ohio and West Virginia, USA.</title>
        <authorList>
            <person name="Wrighton K."/>
        </authorList>
    </citation>
    <scope>NUCLEOTIDE SEQUENCE [LARGE SCALE GENOMIC DNA]</scope>
    <source>
        <strain evidence="2 3">NP_8Ht</strain>
    </source>
</reference>
<proteinExistence type="predicted"/>
<gene>
    <name evidence="2" type="ORF">A9A72_122144</name>
</gene>
<feature type="transmembrane region" description="Helical" evidence="1">
    <location>
        <begin position="58"/>
        <end position="82"/>
    </location>
</feature>
<evidence type="ECO:0000313" key="3">
    <source>
        <dbReference type="Proteomes" id="UP000324282"/>
    </source>
</evidence>